<keyword evidence="10" id="KW-1185">Reference proteome</keyword>
<dbReference type="EMBL" id="JAPNOA010000028">
    <property type="protein sequence ID" value="MCY0965611.1"/>
    <property type="molecule type" value="Genomic_DNA"/>
</dbReference>
<dbReference type="Proteomes" id="UP001150830">
    <property type="component" value="Unassembled WGS sequence"/>
</dbReference>
<keyword evidence="7" id="KW-0813">Transport</keyword>
<gene>
    <name evidence="9" type="ORF">OUO13_10465</name>
</gene>
<keyword evidence="6 8" id="KW-0472">Membrane</keyword>
<dbReference type="InterPro" id="IPR003400">
    <property type="entry name" value="ExbD"/>
</dbReference>
<evidence type="ECO:0000256" key="1">
    <source>
        <dbReference type="ARBA" id="ARBA00004162"/>
    </source>
</evidence>
<comment type="subcellular location">
    <subcellularLocation>
        <location evidence="1">Cell membrane</location>
        <topology evidence="1">Single-pass membrane protein</topology>
    </subcellularLocation>
    <subcellularLocation>
        <location evidence="7">Cell membrane</location>
        <topology evidence="7">Single-pass type II membrane protein</topology>
    </subcellularLocation>
</comment>
<dbReference type="AlphaFoldDB" id="A0A9X3EJS9"/>
<dbReference type="GO" id="GO:0005886">
    <property type="term" value="C:plasma membrane"/>
    <property type="evidence" value="ECO:0007669"/>
    <property type="project" value="UniProtKB-SubCell"/>
</dbReference>
<evidence type="ECO:0000313" key="10">
    <source>
        <dbReference type="Proteomes" id="UP001150830"/>
    </source>
</evidence>
<evidence type="ECO:0000256" key="8">
    <source>
        <dbReference type="SAM" id="Phobius"/>
    </source>
</evidence>
<keyword evidence="4 7" id="KW-0812">Transmembrane</keyword>
<keyword evidence="5 8" id="KW-1133">Transmembrane helix</keyword>
<evidence type="ECO:0000256" key="5">
    <source>
        <dbReference type="ARBA" id="ARBA00022989"/>
    </source>
</evidence>
<evidence type="ECO:0000256" key="6">
    <source>
        <dbReference type="ARBA" id="ARBA00023136"/>
    </source>
</evidence>
<reference evidence="9" key="1">
    <citation type="submission" date="2022-11" db="EMBL/GenBank/DDBJ databases">
        <title>Parathalassolutuus dongxingensis gen. nov., sp. nov., a novel member of family Oceanospirillaceae isolated from a coastal shrimp pond in Guangxi, China.</title>
        <authorList>
            <person name="Chen H."/>
        </authorList>
    </citation>
    <scope>NUCLEOTIDE SEQUENCE</scope>
    <source>
        <strain evidence="9">G-43</strain>
    </source>
</reference>
<accession>A0A9X3EJS9</accession>
<sequence>MRRQRNREEAELNVTSFMNLMIVLVPVLLLNMVFSQLSVLDLKLPNSDQPTIVDPKDVTLEVVIRPDGMNVSWSYLLQTTDVASLPLKDGKQDFAGLSAALQELKKEPVFVEKRDISLLPEAGIDYQTLITVMDTVRVYPAVVVSSVVDATLFPDISLGNAPDVAAAEETK</sequence>
<comment type="similarity">
    <text evidence="2 7">Belongs to the ExbD/TolR family.</text>
</comment>
<keyword evidence="7" id="KW-0653">Protein transport</keyword>
<evidence type="ECO:0000256" key="2">
    <source>
        <dbReference type="ARBA" id="ARBA00005811"/>
    </source>
</evidence>
<protein>
    <submittedName>
        <fullName evidence="9">Biopolymer transporter ExbD</fullName>
    </submittedName>
</protein>
<evidence type="ECO:0000256" key="3">
    <source>
        <dbReference type="ARBA" id="ARBA00022475"/>
    </source>
</evidence>
<name>A0A9X3EJS9_9GAMM</name>
<dbReference type="GO" id="GO:0022857">
    <property type="term" value="F:transmembrane transporter activity"/>
    <property type="evidence" value="ECO:0007669"/>
    <property type="project" value="InterPro"/>
</dbReference>
<evidence type="ECO:0000256" key="4">
    <source>
        <dbReference type="ARBA" id="ARBA00022692"/>
    </source>
</evidence>
<dbReference type="RefSeq" id="WP_283173825.1">
    <property type="nucleotide sequence ID" value="NZ_JAPNOA010000028.1"/>
</dbReference>
<evidence type="ECO:0000313" key="9">
    <source>
        <dbReference type="EMBL" id="MCY0965611.1"/>
    </source>
</evidence>
<feature type="transmembrane region" description="Helical" evidence="8">
    <location>
        <begin position="12"/>
        <end position="34"/>
    </location>
</feature>
<comment type="caution">
    <text evidence="9">The sequence shown here is derived from an EMBL/GenBank/DDBJ whole genome shotgun (WGS) entry which is preliminary data.</text>
</comment>
<keyword evidence="3" id="KW-1003">Cell membrane</keyword>
<proteinExistence type="inferred from homology"/>
<organism evidence="9 10">
    <name type="scientific">Parathalassolituus penaei</name>
    <dbReference type="NCBI Taxonomy" id="2997323"/>
    <lineage>
        <taxon>Bacteria</taxon>
        <taxon>Pseudomonadati</taxon>
        <taxon>Pseudomonadota</taxon>
        <taxon>Gammaproteobacteria</taxon>
        <taxon>Oceanospirillales</taxon>
        <taxon>Oceanospirillaceae</taxon>
        <taxon>Parathalassolituus</taxon>
    </lineage>
</organism>
<dbReference type="Pfam" id="PF02472">
    <property type="entry name" value="ExbD"/>
    <property type="match status" value="1"/>
</dbReference>
<evidence type="ECO:0000256" key="7">
    <source>
        <dbReference type="RuleBase" id="RU003879"/>
    </source>
</evidence>
<dbReference type="GO" id="GO:0015031">
    <property type="term" value="P:protein transport"/>
    <property type="evidence" value="ECO:0007669"/>
    <property type="project" value="UniProtKB-KW"/>
</dbReference>